<dbReference type="CDD" id="cd00082">
    <property type="entry name" value="HisKA"/>
    <property type="match status" value="1"/>
</dbReference>
<keyword evidence="10" id="KW-1133">Transmembrane helix</keyword>
<feature type="transmembrane region" description="Helical" evidence="10">
    <location>
        <begin position="36"/>
        <end position="63"/>
    </location>
</feature>
<dbReference type="SMART" id="SM00387">
    <property type="entry name" value="HATPase_c"/>
    <property type="match status" value="1"/>
</dbReference>
<proteinExistence type="predicted"/>
<dbReference type="Pfam" id="PF00512">
    <property type="entry name" value="HisKA"/>
    <property type="match status" value="1"/>
</dbReference>
<dbReference type="InterPro" id="IPR036097">
    <property type="entry name" value="HisK_dim/P_sf"/>
</dbReference>
<feature type="transmembrane region" description="Helical" evidence="10">
    <location>
        <begin position="75"/>
        <end position="97"/>
    </location>
</feature>
<dbReference type="PROSITE" id="PS50109">
    <property type="entry name" value="HIS_KIN"/>
    <property type="match status" value="1"/>
</dbReference>
<comment type="caution">
    <text evidence="13">The sequence shown here is derived from an EMBL/GenBank/DDBJ whole genome shotgun (WGS) entry which is preliminary data.</text>
</comment>
<protein>
    <recommendedName>
        <fullName evidence="3">histidine kinase</fullName>
        <ecNumber evidence="3">2.7.13.3</ecNumber>
    </recommendedName>
</protein>
<keyword evidence="10" id="KW-0472">Membrane</keyword>
<comment type="subcellular location">
    <subcellularLocation>
        <location evidence="2">Membrane</location>
    </subcellularLocation>
</comment>
<dbReference type="EMBL" id="DVMY01000085">
    <property type="protein sequence ID" value="HIU37689.1"/>
    <property type="molecule type" value="Genomic_DNA"/>
</dbReference>
<dbReference type="InterPro" id="IPR004358">
    <property type="entry name" value="Sig_transdc_His_kin-like_C"/>
</dbReference>
<dbReference type="Gene3D" id="1.10.287.130">
    <property type="match status" value="1"/>
</dbReference>
<dbReference type="Gene3D" id="3.30.565.10">
    <property type="entry name" value="Histidine kinase-like ATPase, C-terminal domain"/>
    <property type="match status" value="1"/>
</dbReference>
<feature type="transmembrane region" description="Helical" evidence="10">
    <location>
        <begin position="281"/>
        <end position="305"/>
    </location>
</feature>
<dbReference type="InterPro" id="IPR036890">
    <property type="entry name" value="HATPase_C_sf"/>
</dbReference>
<dbReference type="InterPro" id="IPR003594">
    <property type="entry name" value="HATPase_dom"/>
</dbReference>
<dbReference type="SMART" id="SM00388">
    <property type="entry name" value="HisKA"/>
    <property type="match status" value="1"/>
</dbReference>
<dbReference type="GO" id="GO:0005524">
    <property type="term" value="F:ATP binding"/>
    <property type="evidence" value="ECO:0007669"/>
    <property type="project" value="UniProtKB-KW"/>
</dbReference>
<keyword evidence="5" id="KW-0808">Transferase</keyword>
<evidence type="ECO:0000256" key="9">
    <source>
        <dbReference type="ARBA" id="ARBA00023012"/>
    </source>
</evidence>
<dbReference type="SUPFAM" id="SSF47384">
    <property type="entry name" value="Homodimeric domain of signal transducing histidine kinase"/>
    <property type="match status" value="1"/>
</dbReference>
<dbReference type="PANTHER" id="PTHR43065">
    <property type="entry name" value="SENSOR HISTIDINE KINASE"/>
    <property type="match status" value="1"/>
</dbReference>
<dbReference type="Proteomes" id="UP000824083">
    <property type="component" value="Unassembled WGS sequence"/>
</dbReference>
<dbReference type="AlphaFoldDB" id="A0A9D1LFD7"/>
<keyword evidence="7" id="KW-0418">Kinase</keyword>
<evidence type="ECO:0000259" key="12">
    <source>
        <dbReference type="PROSITE" id="PS50885"/>
    </source>
</evidence>
<keyword evidence="10" id="KW-0812">Transmembrane</keyword>
<dbReference type="SUPFAM" id="SSF55785">
    <property type="entry name" value="PYP-like sensor domain (PAS domain)"/>
    <property type="match status" value="1"/>
</dbReference>
<keyword evidence="4" id="KW-0597">Phosphoprotein</keyword>
<keyword evidence="8" id="KW-0067">ATP-binding</keyword>
<evidence type="ECO:0000256" key="8">
    <source>
        <dbReference type="ARBA" id="ARBA00022840"/>
    </source>
</evidence>
<dbReference type="InterPro" id="IPR003661">
    <property type="entry name" value="HisK_dim/P_dom"/>
</dbReference>
<keyword evidence="6" id="KW-0547">Nucleotide-binding</keyword>
<evidence type="ECO:0000259" key="11">
    <source>
        <dbReference type="PROSITE" id="PS50109"/>
    </source>
</evidence>
<evidence type="ECO:0000256" key="4">
    <source>
        <dbReference type="ARBA" id="ARBA00022553"/>
    </source>
</evidence>
<sequence>MKYRLRYSASIGLAVVVILLFLLTSAGSVSQKLEPYFPLLLIINALVALGLLITVISLISKLVKRFRQHQFGSRMLASLVCTISFVALLPSLLIYTISTHLISQAFDSGVDSRVETALDSGVALAQNSLLRIQNDQLVTTRTIADRLSSISFSEMSDELIRMSDLTNSATLFLIDEQGQILTQTSPVASVDLIVSTRDLQTVRQQGYFSDLEEETSESNEDGSVLRVRTIVPINNHSSSDDLFLQVSIEIPESVAHNINAVTNGLRDYQQIIFSRSGLQTIYHWSLVLSLLLAILCAVLAAFSFASRMTAPIRQLAEGTRRVTGGHYQPIKEFTGADEINELTRAFNVMVRQVNDAMDTLESRREKLEQSNIFRERILENLSTGIIVLDHQKRIRSANMGAVKILGNSVLQIGVVLKEADPALAELVLPMLSENLRSLKQENASLSIKGKKEPLTLMLRTSSVPLNDGPGYLIVIDDMTQAVAAQRVIAWGEVARRMAHEIKNPLTPIQLAAERMQIKLSKHLPQEDVELLNRYTKTIVEQVSSIKQMVNDFRDYAKLPKPTLRTLDLNELLDDVALLYRQAGATVTLSLENNLPPILADRAQLLQVLHNLLSNAKEACGAESDCHIHLSTSVEREGKDKTVVLTIEDDGPGFSEQILDHAFEPYITTKETGTGLGLPMVKKIVEEHGGWIKIANRSHFNGTQSNGAIVTIGFVNLA</sequence>
<dbReference type="GO" id="GO:0000155">
    <property type="term" value="F:phosphorelay sensor kinase activity"/>
    <property type="evidence" value="ECO:0007669"/>
    <property type="project" value="InterPro"/>
</dbReference>
<dbReference type="SMART" id="SM00304">
    <property type="entry name" value="HAMP"/>
    <property type="match status" value="1"/>
</dbReference>
<dbReference type="CDD" id="cd06225">
    <property type="entry name" value="HAMP"/>
    <property type="match status" value="1"/>
</dbReference>
<comment type="catalytic activity">
    <reaction evidence="1">
        <text>ATP + protein L-histidine = ADP + protein N-phospho-L-histidine.</text>
        <dbReference type="EC" id="2.7.13.3"/>
    </reaction>
</comment>
<evidence type="ECO:0000313" key="14">
    <source>
        <dbReference type="Proteomes" id="UP000824083"/>
    </source>
</evidence>
<gene>
    <name evidence="13" type="ORF">IAC56_05390</name>
</gene>
<accession>A0A9D1LFD7</accession>
<evidence type="ECO:0000256" key="5">
    <source>
        <dbReference type="ARBA" id="ARBA00022679"/>
    </source>
</evidence>
<dbReference type="SUPFAM" id="SSF158472">
    <property type="entry name" value="HAMP domain-like"/>
    <property type="match status" value="1"/>
</dbReference>
<dbReference type="PROSITE" id="PS50885">
    <property type="entry name" value="HAMP"/>
    <property type="match status" value="1"/>
</dbReference>
<dbReference type="EC" id="2.7.13.3" evidence="3"/>
<evidence type="ECO:0000256" key="6">
    <source>
        <dbReference type="ARBA" id="ARBA00022741"/>
    </source>
</evidence>
<dbReference type="InterPro" id="IPR017232">
    <property type="entry name" value="NtrY"/>
</dbReference>
<feature type="domain" description="HAMP" evidence="12">
    <location>
        <begin position="306"/>
        <end position="358"/>
    </location>
</feature>
<evidence type="ECO:0000256" key="3">
    <source>
        <dbReference type="ARBA" id="ARBA00012438"/>
    </source>
</evidence>
<reference evidence="13" key="1">
    <citation type="submission" date="2020-10" db="EMBL/GenBank/DDBJ databases">
        <authorList>
            <person name="Gilroy R."/>
        </authorList>
    </citation>
    <scope>NUCLEOTIDE SEQUENCE</scope>
    <source>
        <strain evidence="13">7463</strain>
    </source>
</reference>
<dbReference type="InterPro" id="IPR003660">
    <property type="entry name" value="HAMP_dom"/>
</dbReference>
<dbReference type="PIRSF" id="PIRSF037532">
    <property type="entry name" value="STHK_NtrY"/>
    <property type="match status" value="1"/>
</dbReference>
<name>A0A9D1LFD7_9BURK</name>
<dbReference type="PRINTS" id="PR00344">
    <property type="entry name" value="BCTRLSENSOR"/>
</dbReference>
<dbReference type="Gene3D" id="6.10.340.10">
    <property type="match status" value="1"/>
</dbReference>
<dbReference type="Pfam" id="PF00672">
    <property type="entry name" value="HAMP"/>
    <property type="match status" value="1"/>
</dbReference>
<dbReference type="Pfam" id="PF02518">
    <property type="entry name" value="HATPase_c"/>
    <property type="match status" value="1"/>
</dbReference>
<dbReference type="SUPFAM" id="SSF55874">
    <property type="entry name" value="ATPase domain of HSP90 chaperone/DNA topoisomerase II/histidine kinase"/>
    <property type="match status" value="1"/>
</dbReference>
<dbReference type="InterPro" id="IPR005467">
    <property type="entry name" value="His_kinase_dom"/>
</dbReference>
<evidence type="ECO:0000256" key="10">
    <source>
        <dbReference type="SAM" id="Phobius"/>
    </source>
</evidence>
<keyword evidence="9" id="KW-0902">Two-component regulatory system</keyword>
<evidence type="ECO:0000256" key="2">
    <source>
        <dbReference type="ARBA" id="ARBA00004370"/>
    </source>
</evidence>
<dbReference type="GO" id="GO:0016020">
    <property type="term" value="C:membrane"/>
    <property type="evidence" value="ECO:0007669"/>
    <property type="project" value="UniProtKB-SubCell"/>
</dbReference>
<dbReference type="Gene3D" id="3.30.450.20">
    <property type="entry name" value="PAS domain"/>
    <property type="match status" value="1"/>
</dbReference>
<evidence type="ECO:0000256" key="1">
    <source>
        <dbReference type="ARBA" id="ARBA00000085"/>
    </source>
</evidence>
<organism evidence="13 14">
    <name type="scientific">Candidatus Aphodousia faecigallinarum</name>
    <dbReference type="NCBI Taxonomy" id="2840677"/>
    <lineage>
        <taxon>Bacteria</taxon>
        <taxon>Pseudomonadati</taxon>
        <taxon>Pseudomonadota</taxon>
        <taxon>Betaproteobacteria</taxon>
        <taxon>Burkholderiales</taxon>
        <taxon>Sutterellaceae</taxon>
        <taxon>Sutterellaceae incertae sedis</taxon>
        <taxon>Candidatus Aphodousia</taxon>
    </lineage>
</organism>
<evidence type="ECO:0000313" key="13">
    <source>
        <dbReference type="EMBL" id="HIU37689.1"/>
    </source>
</evidence>
<feature type="domain" description="Histidine kinase" evidence="11">
    <location>
        <begin position="496"/>
        <end position="702"/>
    </location>
</feature>
<evidence type="ECO:0000256" key="7">
    <source>
        <dbReference type="ARBA" id="ARBA00022777"/>
    </source>
</evidence>
<dbReference type="PANTHER" id="PTHR43065:SF10">
    <property type="entry name" value="PEROXIDE STRESS-ACTIVATED HISTIDINE KINASE MAK3"/>
    <property type="match status" value="1"/>
</dbReference>
<reference evidence="13" key="2">
    <citation type="journal article" date="2021" name="PeerJ">
        <title>Extensive microbial diversity within the chicken gut microbiome revealed by metagenomics and culture.</title>
        <authorList>
            <person name="Gilroy R."/>
            <person name="Ravi A."/>
            <person name="Getino M."/>
            <person name="Pursley I."/>
            <person name="Horton D.L."/>
            <person name="Alikhan N.F."/>
            <person name="Baker D."/>
            <person name="Gharbi K."/>
            <person name="Hall N."/>
            <person name="Watson M."/>
            <person name="Adriaenssens E.M."/>
            <person name="Foster-Nyarko E."/>
            <person name="Jarju S."/>
            <person name="Secka A."/>
            <person name="Antonio M."/>
            <person name="Oren A."/>
            <person name="Chaudhuri R.R."/>
            <person name="La Ragione R."/>
            <person name="Hildebrand F."/>
            <person name="Pallen M.J."/>
        </authorList>
    </citation>
    <scope>NUCLEOTIDE SEQUENCE</scope>
    <source>
        <strain evidence="13">7463</strain>
    </source>
</reference>
<dbReference type="InterPro" id="IPR035965">
    <property type="entry name" value="PAS-like_dom_sf"/>
</dbReference>